<dbReference type="AlphaFoldDB" id="A0A8H6KC60"/>
<keyword evidence="2" id="KW-0472">Membrane</keyword>
<feature type="compositionally biased region" description="Polar residues" evidence="1">
    <location>
        <begin position="37"/>
        <end position="49"/>
    </location>
</feature>
<dbReference type="Pfam" id="PF11374">
    <property type="entry name" value="DUF3176"/>
    <property type="match status" value="1"/>
</dbReference>
<dbReference type="EMBL" id="WIGO01000114">
    <property type="protein sequence ID" value="KAF6828957.1"/>
    <property type="molecule type" value="Genomic_DNA"/>
</dbReference>
<organism evidence="3 4">
    <name type="scientific">Colletotrichum plurivorum</name>
    <dbReference type="NCBI Taxonomy" id="2175906"/>
    <lineage>
        <taxon>Eukaryota</taxon>
        <taxon>Fungi</taxon>
        <taxon>Dikarya</taxon>
        <taxon>Ascomycota</taxon>
        <taxon>Pezizomycotina</taxon>
        <taxon>Sordariomycetes</taxon>
        <taxon>Hypocreomycetidae</taxon>
        <taxon>Glomerellales</taxon>
        <taxon>Glomerellaceae</taxon>
        <taxon>Colletotrichum</taxon>
        <taxon>Colletotrichum orchidearum species complex</taxon>
    </lineage>
</organism>
<name>A0A8H6KC60_9PEZI</name>
<dbReference type="PANTHER" id="PTHR35394">
    <property type="entry name" value="DUF3176 DOMAIN-CONTAINING PROTEIN"/>
    <property type="match status" value="1"/>
</dbReference>
<dbReference type="PANTHER" id="PTHR35394:SF5">
    <property type="entry name" value="DUF3176 DOMAIN-CONTAINING PROTEIN"/>
    <property type="match status" value="1"/>
</dbReference>
<sequence>MEDVHDLPRNAPHDESLQRRGSGPTSEHSIKPFVGCSSPSEQSRPQTPSAPHITPSLTVAHGPTALDGQPLVNQDEERPFLSWSCEDVDAEPQEDEGIPTRSVTIQRKPVATHTSAQKVHQDLDESTLQSTGSITENTAVSIAVKPLWRVWALELVCILLSVLLFVVIILVLFISNNGPLPEWPLGITLNTFLALFATLAKAAFMIPVSVALSQTQWAWLNQDGMNPRPLYDLDVIDQASRGAWGSIVLLWRFRLRHFVALGALLVSISALISPVTQQAINYDMQATPVREEANTQVILNITAPRDQLKPAARQAAFVATFYDSSWFTEPLPYAAVTTGGVFCSTTNCTFNKYHSLGVCVKLANISSHLRVEEFEGPNELDNNLWVFGGELAPDSKVWKASLPGGYYMAHQGKMSLYTDMLLGNQTFGFQDNPSLQKARIASFALIHTTPVIYNKTWWETANKTEPTDAEFTDHIESFRHDAMEILFHLCVHTYDTEIRMGIESTQVVDSLAAPIDQDGHPFLNMSCDSMVYARSTVCRQNQARWNDTLYLEGPVGNSSGHVNWTKEEVFSANYHAMEDLARGLRGFLAGYAVAHKSPRANDYGMFNHGFEFIMALHRLVLFTRRNMGNLDVRAACLQNIYQNVATSLSASFRAGRPGLEKFTQSAFNVTGEARRDIPHVRVTWGWISLLAAEITMAALFLGLTIVYNTGGRESKFRDAKGSSLATLVALSGDCRAAAGGGLGPVSELERIAKGLKVRLQAGQIVLAKEAADETP</sequence>
<reference evidence="3" key="1">
    <citation type="journal article" date="2020" name="Phytopathology">
        <title>Genome Sequence Resources of Colletotrichum truncatum, C. plurivorum, C. musicola, and C. sojae: Four Species Pathogenic to Soybean (Glycine max).</title>
        <authorList>
            <person name="Rogerio F."/>
            <person name="Boufleur T.R."/>
            <person name="Ciampi-Guillardi M."/>
            <person name="Sukno S.A."/>
            <person name="Thon M.R."/>
            <person name="Massola Junior N.S."/>
            <person name="Baroncelli R."/>
        </authorList>
    </citation>
    <scope>NUCLEOTIDE SEQUENCE</scope>
    <source>
        <strain evidence="3">LFN00145</strain>
    </source>
</reference>
<protein>
    <submittedName>
        <fullName evidence="3">Uncharacterized protein</fullName>
    </submittedName>
</protein>
<feature type="transmembrane region" description="Helical" evidence="2">
    <location>
        <begin position="187"/>
        <end position="212"/>
    </location>
</feature>
<keyword evidence="4" id="KW-1185">Reference proteome</keyword>
<feature type="transmembrane region" description="Helical" evidence="2">
    <location>
        <begin position="151"/>
        <end position="175"/>
    </location>
</feature>
<feature type="transmembrane region" description="Helical" evidence="2">
    <location>
        <begin position="684"/>
        <end position="707"/>
    </location>
</feature>
<evidence type="ECO:0000256" key="1">
    <source>
        <dbReference type="SAM" id="MobiDB-lite"/>
    </source>
</evidence>
<evidence type="ECO:0000256" key="2">
    <source>
        <dbReference type="SAM" id="Phobius"/>
    </source>
</evidence>
<feature type="transmembrane region" description="Helical" evidence="2">
    <location>
        <begin position="258"/>
        <end position="276"/>
    </location>
</feature>
<feature type="region of interest" description="Disordered" evidence="1">
    <location>
        <begin position="1"/>
        <end position="71"/>
    </location>
</feature>
<keyword evidence="2" id="KW-1133">Transmembrane helix</keyword>
<proteinExistence type="predicted"/>
<dbReference type="InterPro" id="IPR021514">
    <property type="entry name" value="DUF3176"/>
</dbReference>
<accession>A0A8H6KC60</accession>
<feature type="compositionally biased region" description="Basic and acidic residues" evidence="1">
    <location>
        <begin position="1"/>
        <end position="18"/>
    </location>
</feature>
<dbReference type="Proteomes" id="UP000654918">
    <property type="component" value="Unassembled WGS sequence"/>
</dbReference>
<keyword evidence="2" id="KW-0812">Transmembrane</keyword>
<comment type="caution">
    <text evidence="3">The sequence shown here is derived from an EMBL/GenBank/DDBJ whole genome shotgun (WGS) entry which is preliminary data.</text>
</comment>
<evidence type="ECO:0000313" key="3">
    <source>
        <dbReference type="EMBL" id="KAF6828957.1"/>
    </source>
</evidence>
<evidence type="ECO:0000313" key="4">
    <source>
        <dbReference type="Proteomes" id="UP000654918"/>
    </source>
</evidence>
<gene>
    <name evidence="3" type="ORF">CPLU01_08187</name>
</gene>